<keyword evidence="3" id="KW-1185">Reference proteome</keyword>
<dbReference type="AlphaFoldDB" id="A0A3A9AHN4"/>
<dbReference type="InterPro" id="IPR016181">
    <property type="entry name" value="Acyl_CoA_acyltransferase"/>
</dbReference>
<comment type="caution">
    <text evidence="2">The sequence shown here is derived from an EMBL/GenBank/DDBJ whole genome shotgun (WGS) entry which is preliminary data.</text>
</comment>
<dbReference type="Proteomes" id="UP000280696">
    <property type="component" value="Unassembled WGS sequence"/>
</dbReference>
<name>A0A3A9AHN4_9FIRM</name>
<evidence type="ECO:0000313" key="3">
    <source>
        <dbReference type="Proteomes" id="UP000280696"/>
    </source>
</evidence>
<dbReference type="Pfam" id="PF13302">
    <property type="entry name" value="Acetyltransf_3"/>
    <property type="match status" value="1"/>
</dbReference>
<evidence type="ECO:0000259" key="1">
    <source>
        <dbReference type="PROSITE" id="PS51186"/>
    </source>
</evidence>
<sequence>MLKCVLFLLSEYYYEIVLKRLDEICESLRPGQVRVRINKTAAGFTDQDMHAYPADKMETGCSREEMLVVTDQSQAAQLLLDEGWYVAALYHEGNRQESFPKVKYGLEDLFELEYRAYDAAYRRLAGLPLDILETRRLKVREGTVEDVEAYYEIYSDPSITLYMENLYEDKEVERDYMRAYIDRIYGFYGYGLWSVILKETGRVIGRAGLSVRQGYELPELGFVIDVRYQKKGYGLEVCRAILAYAKKELVFEKVQALVDKDNLISKRLLGKLGFVFDRRVCVKEHGYELFIKKL</sequence>
<proteinExistence type="predicted"/>
<protein>
    <submittedName>
        <fullName evidence="2">N-acetyltransferase</fullName>
    </submittedName>
</protein>
<gene>
    <name evidence="2" type="ORF">D7V94_12115</name>
</gene>
<dbReference type="SUPFAM" id="SSF55729">
    <property type="entry name" value="Acyl-CoA N-acyltransferases (Nat)"/>
    <property type="match status" value="1"/>
</dbReference>
<dbReference type="InterPro" id="IPR000182">
    <property type="entry name" value="GNAT_dom"/>
</dbReference>
<keyword evidence="2" id="KW-0808">Transferase</keyword>
<dbReference type="Gene3D" id="3.40.630.30">
    <property type="match status" value="1"/>
</dbReference>
<reference evidence="2 3" key="1">
    <citation type="submission" date="2018-09" db="EMBL/GenBank/DDBJ databases">
        <title>Murine metabolic-syndrome-specific gut microbial biobank.</title>
        <authorList>
            <person name="Liu C."/>
        </authorList>
    </citation>
    <scope>NUCLEOTIDE SEQUENCE [LARGE SCALE GENOMIC DNA]</scope>
    <source>
        <strain evidence="2 3">0.1xD8-82</strain>
    </source>
</reference>
<dbReference type="InterPro" id="IPR051531">
    <property type="entry name" value="N-acetyltransferase"/>
</dbReference>
<dbReference type="GO" id="GO:0016747">
    <property type="term" value="F:acyltransferase activity, transferring groups other than amino-acyl groups"/>
    <property type="evidence" value="ECO:0007669"/>
    <property type="project" value="InterPro"/>
</dbReference>
<dbReference type="PANTHER" id="PTHR43792:SF1">
    <property type="entry name" value="N-ACETYLTRANSFERASE DOMAIN-CONTAINING PROTEIN"/>
    <property type="match status" value="1"/>
</dbReference>
<evidence type="ECO:0000313" key="2">
    <source>
        <dbReference type="EMBL" id="RKI90859.1"/>
    </source>
</evidence>
<feature type="domain" description="N-acetyltransferase" evidence="1">
    <location>
        <begin position="137"/>
        <end position="294"/>
    </location>
</feature>
<accession>A0A3A9AHN4</accession>
<dbReference type="OrthoDB" id="9798081at2"/>
<dbReference type="EMBL" id="RAYQ01000012">
    <property type="protein sequence ID" value="RKI90859.1"/>
    <property type="molecule type" value="Genomic_DNA"/>
</dbReference>
<dbReference type="PROSITE" id="PS51186">
    <property type="entry name" value="GNAT"/>
    <property type="match status" value="1"/>
</dbReference>
<organism evidence="2 3">
    <name type="scientific">Parablautia intestinalis</name>
    <dbReference type="NCBI Taxonomy" id="2320100"/>
    <lineage>
        <taxon>Bacteria</taxon>
        <taxon>Bacillati</taxon>
        <taxon>Bacillota</taxon>
        <taxon>Clostridia</taxon>
        <taxon>Lachnospirales</taxon>
        <taxon>Lachnospiraceae</taxon>
        <taxon>Parablautia</taxon>
    </lineage>
</organism>
<dbReference type="PANTHER" id="PTHR43792">
    <property type="entry name" value="GNAT FAMILY, PUTATIVE (AFU_ORTHOLOGUE AFUA_3G00765)-RELATED-RELATED"/>
    <property type="match status" value="1"/>
</dbReference>